<organism evidence="13 14">
    <name type="scientific">Niveispirillum lacus</name>
    <dbReference type="NCBI Taxonomy" id="1981099"/>
    <lineage>
        <taxon>Bacteria</taxon>
        <taxon>Pseudomonadati</taxon>
        <taxon>Pseudomonadota</taxon>
        <taxon>Alphaproteobacteria</taxon>
        <taxon>Rhodospirillales</taxon>
        <taxon>Azospirillaceae</taxon>
        <taxon>Niveispirillum</taxon>
    </lineage>
</organism>
<keyword evidence="7" id="KW-0862">Zinc</keyword>
<evidence type="ECO:0000256" key="3">
    <source>
        <dbReference type="ARBA" id="ARBA00022670"/>
    </source>
</evidence>
<name>A0A255Z339_9PROT</name>
<sequence>MTPTSRRGLLACLILAPLAACSTRPPVAEEEGPPPDLPPLPAVRRIVLTHVRSGEMVDVIYFHNNAYDPRAMQRIEHLLRDRRTGQVGRIDPLLMDFMFDLLQRTGLPPTTVVQVTDGFRSARTNEDLVRNNPNAARESYHLQGRAIDFKVPLLPGPALAEIAKTMQRGGAAYYPSTGHTHIDTGPNRTWKTR</sequence>
<dbReference type="AlphaFoldDB" id="A0A255Z339"/>
<proteinExistence type="inferred from homology"/>
<dbReference type="RefSeq" id="WP_094454967.1">
    <property type="nucleotide sequence ID" value="NZ_NOXU01000024.1"/>
</dbReference>
<dbReference type="Gene3D" id="3.30.1380.10">
    <property type="match status" value="1"/>
</dbReference>
<dbReference type="OrthoDB" id="9782994at2"/>
<keyword evidence="6" id="KW-0378">Hydrolase</keyword>
<feature type="signal peptide" evidence="12">
    <location>
        <begin position="1"/>
        <end position="28"/>
    </location>
</feature>
<evidence type="ECO:0000256" key="2">
    <source>
        <dbReference type="ARBA" id="ARBA00004776"/>
    </source>
</evidence>
<evidence type="ECO:0000256" key="7">
    <source>
        <dbReference type="ARBA" id="ARBA00022833"/>
    </source>
</evidence>
<comment type="caution">
    <text evidence="13">The sequence shown here is derived from an EMBL/GenBank/DDBJ whole genome shotgun (WGS) entry which is preliminary data.</text>
</comment>
<evidence type="ECO:0000313" key="13">
    <source>
        <dbReference type="EMBL" id="OYQ35933.1"/>
    </source>
</evidence>
<dbReference type="PANTHER" id="PTHR37425">
    <property type="match status" value="1"/>
</dbReference>
<keyword evidence="5 12" id="KW-0732">Signal</keyword>
<dbReference type="PANTHER" id="PTHR37425:SF1">
    <property type="entry name" value="OUTER MEMBRANE PROTEIN"/>
    <property type="match status" value="1"/>
</dbReference>
<feature type="chain" id="PRO_5012739216" description="Murein endopeptidase K" evidence="12">
    <location>
        <begin position="29"/>
        <end position="193"/>
    </location>
</feature>
<dbReference type="Pfam" id="PF05951">
    <property type="entry name" value="Peptidase_M15_2"/>
    <property type="match status" value="1"/>
</dbReference>
<evidence type="ECO:0000256" key="9">
    <source>
        <dbReference type="ARBA" id="ARBA00023316"/>
    </source>
</evidence>
<accession>A0A255Z339</accession>
<evidence type="ECO:0000256" key="12">
    <source>
        <dbReference type="SAM" id="SignalP"/>
    </source>
</evidence>
<dbReference type="EMBL" id="NOXU01000024">
    <property type="protein sequence ID" value="OYQ35933.1"/>
    <property type="molecule type" value="Genomic_DNA"/>
</dbReference>
<dbReference type="InterPro" id="IPR009045">
    <property type="entry name" value="Zn_M74/Hedgehog-like"/>
</dbReference>
<dbReference type="GO" id="GO:0008237">
    <property type="term" value="F:metallopeptidase activity"/>
    <property type="evidence" value="ECO:0007669"/>
    <property type="project" value="UniProtKB-KW"/>
</dbReference>
<keyword evidence="14" id="KW-1185">Reference proteome</keyword>
<evidence type="ECO:0000313" key="14">
    <source>
        <dbReference type="Proteomes" id="UP000216998"/>
    </source>
</evidence>
<comment type="cofactor">
    <cofactor evidence="1">
        <name>Zn(2+)</name>
        <dbReference type="ChEBI" id="CHEBI:29105"/>
    </cofactor>
</comment>
<evidence type="ECO:0000256" key="1">
    <source>
        <dbReference type="ARBA" id="ARBA00001947"/>
    </source>
</evidence>
<dbReference type="GO" id="GO:0046872">
    <property type="term" value="F:metal ion binding"/>
    <property type="evidence" value="ECO:0007669"/>
    <property type="project" value="UniProtKB-KW"/>
</dbReference>
<keyword evidence="9" id="KW-0961">Cell wall biogenesis/degradation</keyword>
<evidence type="ECO:0000256" key="10">
    <source>
        <dbReference type="ARBA" id="ARBA00093448"/>
    </source>
</evidence>
<keyword evidence="8" id="KW-0482">Metalloprotease</keyword>
<evidence type="ECO:0000256" key="8">
    <source>
        <dbReference type="ARBA" id="ARBA00023049"/>
    </source>
</evidence>
<evidence type="ECO:0000256" key="6">
    <source>
        <dbReference type="ARBA" id="ARBA00022801"/>
    </source>
</evidence>
<dbReference type="InterPro" id="IPR010275">
    <property type="entry name" value="MepK"/>
</dbReference>
<reference evidence="13 14" key="1">
    <citation type="submission" date="2017-07" db="EMBL/GenBank/DDBJ databases">
        <title>Niveispirillum cyanobacteriorum sp. nov., isolated from cyanobacterial aggregates in a eutrophic lake.</title>
        <authorList>
            <person name="Cai H."/>
        </authorList>
    </citation>
    <scope>NUCLEOTIDE SEQUENCE [LARGE SCALE GENOMIC DNA]</scope>
    <source>
        <strain evidence="14">TH1-14</strain>
    </source>
</reference>
<keyword evidence="3" id="KW-0645">Protease</keyword>
<keyword evidence="4" id="KW-0479">Metal-binding</keyword>
<dbReference type="SUPFAM" id="SSF55166">
    <property type="entry name" value="Hedgehog/DD-peptidase"/>
    <property type="match status" value="1"/>
</dbReference>
<dbReference type="GO" id="GO:0071555">
    <property type="term" value="P:cell wall organization"/>
    <property type="evidence" value="ECO:0007669"/>
    <property type="project" value="UniProtKB-KW"/>
</dbReference>
<evidence type="ECO:0000256" key="4">
    <source>
        <dbReference type="ARBA" id="ARBA00022723"/>
    </source>
</evidence>
<dbReference type="Proteomes" id="UP000216998">
    <property type="component" value="Unassembled WGS sequence"/>
</dbReference>
<evidence type="ECO:0000256" key="11">
    <source>
        <dbReference type="ARBA" id="ARBA00093666"/>
    </source>
</evidence>
<evidence type="ECO:0000256" key="5">
    <source>
        <dbReference type="ARBA" id="ARBA00022729"/>
    </source>
</evidence>
<comment type="similarity">
    <text evidence="10">Belongs to the peptidase M15 family.</text>
</comment>
<protein>
    <recommendedName>
        <fullName evidence="11">Murein endopeptidase K</fullName>
    </recommendedName>
</protein>
<gene>
    <name evidence="13" type="ORF">CHU95_06655</name>
</gene>
<dbReference type="GO" id="GO:0006508">
    <property type="term" value="P:proteolysis"/>
    <property type="evidence" value="ECO:0007669"/>
    <property type="project" value="UniProtKB-KW"/>
</dbReference>
<comment type="pathway">
    <text evidence="2">Cell wall biogenesis; cell wall polysaccharide biosynthesis.</text>
</comment>